<dbReference type="InterPro" id="IPR043519">
    <property type="entry name" value="NT_sf"/>
</dbReference>
<dbReference type="Proteomes" id="UP000094329">
    <property type="component" value="Unassembled WGS sequence"/>
</dbReference>
<proteinExistence type="predicted"/>
<evidence type="ECO:0000313" key="3">
    <source>
        <dbReference type="Proteomes" id="UP000094329"/>
    </source>
</evidence>
<dbReference type="CDD" id="cd05403">
    <property type="entry name" value="NT_KNTase_like"/>
    <property type="match status" value="1"/>
</dbReference>
<dbReference type="Gene3D" id="3.30.460.10">
    <property type="entry name" value="Beta Polymerase, domain 2"/>
    <property type="match status" value="1"/>
</dbReference>
<evidence type="ECO:0000259" key="1">
    <source>
        <dbReference type="Pfam" id="PF18765"/>
    </source>
</evidence>
<feature type="domain" description="Polymerase beta nucleotidyltransferase" evidence="1">
    <location>
        <begin position="14"/>
        <end position="100"/>
    </location>
</feature>
<sequence length="101" mass="11481">MLDHGLSDKTVTIIYDILKKYPQIKQAILYGSRAKGNFRPGSDIDLTLKGDVDYQTVCRISTDLDDSWIAYEVDLSSYSSLKDPYLLKEIDDHGVVFFEAQ</sequence>
<dbReference type="RefSeq" id="WP_069314582.1">
    <property type="nucleotide sequence ID" value="NZ_MDTU01000009.1"/>
</dbReference>
<dbReference type="SUPFAM" id="SSF81301">
    <property type="entry name" value="Nucleotidyltransferase"/>
    <property type="match status" value="1"/>
</dbReference>
<accession>A0ABX2ZWJ3</accession>
<reference evidence="2 3" key="1">
    <citation type="submission" date="2016-08" db="EMBL/GenBank/DDBJ databases">
        <title>Draft genome sequence of Candidatus Piscirickettsia litoralis, from seawater.</title>
        <authorList>
            <person name="Wan X."/>
            <person name="Lee A.J."/>
            <person name="Hou S."/>
            <person name="Donachie S.P."/>
        </authorList>
    </citation>
    <scope>NUCLEOTIDE SEQUENCE [LARGE SCALE GENOMIC DNA]</scope>
    <source>
        <strain evidence="2 3">Y2</strain>
    </source>
</reference>
<organism evidence="2 3">
    <name type="scientific">Piscirickettsia litoralis</name>
    <dbReference type="NCBI Taxonomy" id="1891921"/>
    <lineage>
        <taxon>Bacteria</taxon>
        <taxon>Pseudomonadati</taxon>
        <taxon>Pseudomonadota</taxon>
        <taxon>Gammaproteobacteria</taxon>
        <taxon>Thiotrichales</taxon>
        <taxon>Piscirickettsiaceae</taxon>
        <taxon>Piscirickettsia</taxon>
    </lineage>
</organism>
<gene>
    <name evidence="2" type="ORF">BGC07_18715</name>
</gene>
<dbReference type="InterPro" id="IPR041633">
    <property type="entry name" value="Polbeta"/>
</dbReference>
<keyword evidence="3" id="KW-1185">Reference proteome</keyword>
<dbReference type="EMBL" id="MDTU01000009">
    <property type="protein sequence ID" value="ODN40996.1"/>
    <property type="molecule type" value="Genomic_DNA"/>
</dbReference>
<comment type="caution">
    <text evidence="2">The sequence shown here is derived from an EMBL/GenBank/DDBJ whole genome shotgun (WGS) entry which is preliminary data.</text>
</comment>
<dbReference type="Pfam" id="PF18765">
    <property type="entry name" value="Polbeta"/>
    <property type="match status" value="1"/>
</dbReference>
<evidence type="ECO:0000313" key="2">
    <source>
        <dbReference type="EMBL" id="ODN40996.1"/>
    </source>
</evidence>
<protein>
    <recommendedName>
        <fullName evidence="1">Polymerase beta nucleotidyltransferase domain-containing protein</fullName>
    </recommendedName>
</protein>
<name>A0ABX2ZWJ3_9GAMM</name>